<evidence type="ECO:0000256" key="1">
    <source>
        <dbReference type="SAM" id="Phobius"/>
    </source>
</evidence>
<dbReference type="EMBL" id="CAJFDH010000005">
    <property type="protein sequence ID" value="CAD5226031.1"/>
    <property type="molecule type" value="Genomic_DNA"/>
</dbReference>
<keyword evidence="1" id="KW-0472">Membrane</keyword>
<accession>A0A811LEN7</accession>
<name>A0A811LEN7_9BILA</name>
<dbReference type="Proteomes" id="UP000614601">
    <property type="component" value="Unassembled WGS sequence"/>
</dbReference>
<dbReference type="Proteomes" id="UP000783686">
    <property type="component" value="Unassembled WGS sequence"/>
</dbReference>
<protein>
    <submittedName>
        <fullName evidence="2">Uncharacterized protein</fullName>
    </submittedName>
</protein>
<gene>
    <name evidence="2" type="ORF">BOKJ2_LOCUS11874</name>
</gene>
<comment type="caution">
    <text evidence="2">The sequence shown here is derived from an EMBL/GenBank/DDBJ whole genome shotgun (WGS) entry which is preliminary data.</text>
</comment>
<keyword evidence="1" id="KW-0812">Transmembrane</keyword>
<organism evidence="2 3">
    <name type="scientific">Bursaphelenchus okinawaensis</name>
    <dbReference type="NCBI Taxonomy" id="465554"/>
    <lineage>
        <taxon>Eukaryota</taxon>
        <taxon>Metazoa</taxon>
        <taxon>Ecdysozoa</taxon>
        <taxon>Nematoda</taxon>
        <taxon>Chromadorea</taxon>
        <taxon>Rhabditida</taxon>
        <taxon>Tylenchina</taxon>
        <taxon>Tylenchomorpha</taxon>
        <taxon>Aphelenchoidea</taxon>
        <taxon>Aphelenchoididae</taxon>
        <taxon>Bursaphelenchus</taxon>
    </lineage>
</organism>
<keyword evidence="1" id="KW-1133">Transmembrane helix</keyword>
<evidence type="ECO:0000313" key="3">
    <source>
        <dbReference type="Proteomes" id="UP000614601"/>
    </source>
</evidence>
<feature type="transmembrane region" description="Helical" evidence="1">
    <location>
        <begin position="12"/>
        <end position="31"/>
    </location>
</feature>
<sequence length="164" mass="18641">MLIAEGPNVKEKQGVMVVFELFLFVFLISLVDSAHEQNNDLFFYFKCGKLPVVGTFTVFYGGSLLKSSIDYKLEEEDNGIVRFSFYEAELMSIDVVLKANCGVITPKGKRCQNVFKFDGITRKQQFLVENTALFVLNGNSGTDLQEKVKNKDFEVECDGNMFWQ</sequence>
<evidence type="ECO:0000313" key="2">
    <source>
        <dbReference type="EMBL" id="CAD5226031.1"/>
    </source>
</evidence>
<dbReference type="EMBL" id="CAJFCW020000005">
    <property type="protein sequence ID" value="CAG9121647.1"/>
    <property type="molecule type" value="Genomic_DNA"/>
</dbReference>
<dbReference type="AlphaFoldDB" id="A0A811LEN7"/>
<keyword evidence="3" id="KW-1185">Reference proteome</keyword>
<proteinExistence type="predicted"/>
<feature type="transmembrane region" description="Helical" evidence="1">
    <location>
        <begin position="43"/>
        <end position="65"/>
    </location>
</feature>
<reference evidence="2" key="1">
    <citation type="submission" date="2020-09" db="EMBL/GenBank/DDBJ databases">
        <authorList>
            <person name="Kikuchi T."/>
        </authorList>
    </citation>
    <scope>NUCLEOTIDE SEQUENCE</scope>
    <source>
        <strain evidence="2">SH1</strain>
    </source>
</reference>